<sequence length="271" mass="30101">MLLPRHPEHPDTPCNVSGSFMAPPALHSALPVQGSYVSSRHDLTPGHVNFHSTNMQHLSNPSYRNYLPSGQYQLQQPLSPRRGPPRVTTVHEQQLAQFSQSNRSPHYASEYLTPLLQVDNQTVPLPTPMTSTSHDLTLALPQQNVGSGSLWNNHANMLAIEQRPNQASIWHTPPENTTPGWPSSSTAEYPTFPEVAATRFIGLCPPAPEDFWSMSPECPRNPSPLEEPLITFAHPRIERSVLFDSAQSYHRPGGSRPAGRLDDGNHYMNIC</sequence>
<dbReference type="Proteomes" id="UP000054538">
    <property type="component" value="Unassembled WGS sequence"/>
</dbReference>
<dbReference type="EMBL" id="KN824832">
    <property type="protein sequence ID" value="KIL00533.1"/>
    <property type="molecule type" value="Genomic_DNA"/>
</dbReference>
<evidence type="ECO:0000313" key="2">
    <source>
        <dbReference type="Proteomes" id="UP000054538"/>
    </source>
</evidence>
<accession>A0A0D0DNL9</accession>
<reference evidence="1 2" key="1">
    <citation type="submission" date="2014-04" db="EMBL/GenBank/DDBJ databases">
        <authorList>
            <consortium name="DOE Joint Genome Institute"/>
            <person name="Kuo A."/>
            <person name="Kohler A."/>
            <person name="Jargeat P."/>
            <person name="Nagy L.G."/>
            <person name="Floudas D."/>
            <person name="Copeland A."/>
            <person name="Barry K.W."/>
            <person name="Cichocki N."/>
            <person name="Veneault-Fourrey C."/>
            <person name="LaButti K."/>
            <person name="Lindquist E.A."/>
            <person name="Lipzen A."/>
            <person name="Lundell T."/>
            <person name="Morin E."/>
            <person name="Murat C."/>
            <person name="Sun H."/>
            <person name="Tunlid A."/>
            <person name="Henrissat B."/>
            <person name="Grigoriev I.V."/>
            <person name="Hibbett D.S."/>
            <person name="Martin F."/>
            <person name="Nordberg H.P."/>
            <person name="Cantor M.N."/>
            <person name="Hua S.X."/>
        </authorList>
    </citation>
    <scope>NUCLEOTIDE SEQUENCE [LARGE SCALE GENOMIC DNA]</scope>
    <source>
        <strain evidence="1 2">Ve08.2h10</strain>
    </source>
</reference>
<gene>
    <name evidence="1" type="ORF">PAXRUDRAFT_194010</name>
</gene>
<protein>
    <submittedName>
        <fullName evidence="1">Uncharacterized protein</fullName>
    </submittedName>
</protein>
<dbReference type="AlphaFoldDB" id="A0A0D0DNL9"/>
<keyword evidence="2" id="KW-1185">Reference proteome</keyword>
<dbReference type="InParanoid" id="A0A0D0DNL9"/>
<organism evidence="1 2">
    <name type="scientific">Paxillus rubicundulus Ve08.2h10</name>
    <dbReference type="NCBI Taxonomy" id="930991"/>
    <lineage>
        <taxon>Eukaryota</taxon>
        <taxon>Fungi</taxon>
        <taxon>Dikarya</taxon>
        <taxon>Basidiomycota</taxon>
        <taxon>Agaricomycotina</taxon>
        <taxon>Agaricomycetes</taxon>
        <taxon>Agaricomycetidae</taxon>
        <taxon>Boletales</taxon>
        <taxon>Paxilineae</taxon>
        <taxon>Paxillaceae</taxon>
        <taxon>Paxillus</taxon>
    </lineage>
</organism>
<dbReference type="OrthoDB" id="2674591at2759"/>
<name>A0A0D0DNL9_9AGAM</name>
<reference evidence="2" key="2">
    <citation type="submission" date="2015-01" db="EMBL/GenBank/DDBJ databases">
        <title>Evolutionary Origins and Diversification of the Mycorrhizal Mutualists.</title>
        <authorList>
            <consortium name="DOE Joint Genome Institute"/>
            <consortium name="Mycorrhizal Genomics Consortium"/>
            <person name="Kohler A."/>
            <person name="Kuo A."/>
            <person name="Nagy L.G."/>
            <person name="Floudas D."/>
            <person name="Copeland A."/>
            <person name="Barry K.W."/>
            <person name="Cichocki N."/>
            <person name="Veneault-Fourrey C."/>
            <person name="LaButti K."/>
            <person name="Lindquist E.A."/>
            <person name="Lipzen A."/>
            <person name="Lundell T."/>
            <person name="Morin E."/>
            <person name="Murat C."/>
            <person name="Riley R."/>
            <person name="Ohm R."/>
            <person name="Sun H."/>
            <person name="Tunlid A."/>
            <person name="Henrissat B."/>
            <person name="Grigoriev I.V."/>
            <person name="Hibbett D.S."/>
            <person name="Martin F."/>
        </authorList>
    </citation>
    <scope>NUCLEOTIDE SEQUENCE [LARGE SCALE GENOMIC DNA]</scope>
    <source>
        <strain evidence="2">Ve08.2h10</strain>
    </source>
</reference>
<evidence type="ECO:0000313" key="1">
    <source>
        <dbReference type="EMBL" id="KIL00533.1"/>
    </source>
</evidence>
<proteinExistence type="predicted"/>
<dbReference type="HOGENOM" id="CLU_1027132_0_0_1"/>